<evidence type="ECO:0000256" key="1">
    <source>
        <dbReference type="ARBA" id="ARBA00008563"/>
    </source>
</evidence>
<comment type="function">
    <text evidence="6 7">This protein binds to 23S rRNA in the presence of protein L20.</text>
</comment>
<comment type="caution">
    <text evidence="8">The sequence shown here is derived from an EMBL/GenBank/DDBJ whole genome shotgun (WGS) entry which is preliminary data.</text>
</comment>
<dbReference type="AlphaFoldDB" id="A0A7V3J962"/>
<evidence type="ECO:0000256" key="6">
    <source>
        <dbReference type="HAMAP-Rule" id="MF_01363"/>
    </source>
</evidence>
<dbReference type="InterPro" id="IPR018258">
    <property type="entry name" value="Ribosomal_bL21_CS"/>
</dbReference>
<protein>
    <recommendedName>
        <fullName evidence="6">Large ribosomal subunit protein bL21</fullName>
    </recommendedName>
</protein>
<evidence type="ECO:0000256" key="3">
    <source>
        <dbReference type="ARBA" id="ARBA00022884"/>
    </source>
</evidence>
<reference evidence="8" key="1">
    <citation type="journal article" date="2020" name="mSystems">
        <title>Genome- and Community-Level Interaction Insights into Carbon Utilization and Element Cycling Functions of Hydrothermarchaeota in Hydrothermal Sediment.</title>
        <authorList>
            <person name="Zhou Z."/>
            <person name="Liu Y."/>
            <person name="Xu W."/>
            <person name="Pan J."/>
            <person name="Luo Z.H."/>
            <person name="Li M."/>
        </authorList>
    </citation>
    <scope>NUCLEOTIDE SEQUENCE [LARGE SCALE GENOMIC DNA]</scope>
    <source>
        <strain evidence="8">SpSt-757</strain>
    </source>
</reference>
<dbReference type="GO" id="GO:0005737">
    <property type="term" value="C:cytoplasm"/>
    <property type="evidence" value="ECO:0007669"/>
    <property type="project" value="UniProtKB-ARBA"/>
</dbReference>
<dbReference type="GO" id="GO:0003735">
    <property type="term" value="F:structural constituent of ribosome"/>
    <property type="evidence" value="ECO:0007669"/>
    <property type="project" value="InterPro"/>
</dbReference>
<evidence type="ECO:0000256" key="5">
    <source>
        <dbReference type="ARBA" id="ARBA00023274"/>
    </source>
</evidence>
<sequence>MAIAVIKTGGKQYKVQEGQELLVERIPDKKEKDKIEFKDLLYGKKVFATILGEEKGEKIHIFKFRPRKRYRRKTGHRQIYTRIRIDKIGSGETKK</sequence>
<dbReference type="HAMAP" id="MF_01363">
    <property type="entry name" value="Ribosomal_bL21"/>
    <property type="match status" value="1"/>
</dbReference>
<dbReference type="PROSITE" id="PS01169">
    <property type="entry name" value="RIBOSOMAL_L21"/>
    <property type="match status" value="1"/>
</dbReference>
<dbReference type="PANTHER" id="PTHR21349">
    <property type="entry name" value="50S RIBOSOMAL PROTEIN L21"/>
    <property type="match status" value="1"/>
</dbReference>
<dbReference type="SUPFAM" id="SSF141091">
    <property type="entry name" value="L21p-like"/>
    <property type="match status" value="1"/>
</dbReference>
<dbReference type="GO" id="GO:0006412">
    <property type="term" value="P:translation"/>
    <property type="evidence" value="ECO:0007669"/>
    <property type="project" value="UniProtKB-UniRule"/>
</dbReference>
<dbReference type="InterPro" id="IPR001787">
    <property type="entry name" value="Ribosomal_bL21"/>
</dbReference>
<dbReference type="Pfam" id="PF00829">
    <property type="entry name" value="Ribosomal_L21p"/>
    <property type="match status" value="1"/>
</dbReference>
<keyword evidence="2 6" id="KW-0699">rRNA-binding</keyword>
<accession>A0A7V3J962</accession>
<comment type="similarity">
    <text evidence="1 6 7">Belongs to the bacterial ribosomal protein bL21 family.</text>
</comment>
<gene>
    <name evidence="6 8" type="primary">rplU</name>
    <name evidence="8" type="ORF">ENV41_00750</name>
</gene>
<keyword evidence="4 6" id="KW-0689">Ribosomal protein</keyword>
<dbReference type="EMBL" id="DTGG01000023">
    <property type="protein sequence ID" value="HFZ08650.1"/>
    <property type="molecule type" value="Genomic_DNA"/>
</dbReference>
<comment type="subunit">
    <text evidence="6">Part of the 50S ribosomal subunit. Contacts protein L20.</text>
</comment>
<dbReference type="InterPro" id="IPR028909">
    <property type="entry name" value="bL21-like"/>
</dbReference>
<dbReference type="GO" id="GO:0005840">
    <property type="term" value="C:ribosome"/>
    <property type="evidence" value="ECO:0007669"/>
    <property type="project" value="UniProtKB-KW"/>
</dbReference>
<dbReference type="NCBIfam" id="TIGR00061">
    <property type="entry name" value="L21"/>
    <property type="match status" value="1"/>
</dbReference>
<evidence type="ECO:0000256" key="7">
    <source>
        <dbReference type="RuleBase" id="RU000562"/>
    </source>
</evidence>
<dbReference type="GO" id="GO:0019843">
    <property type="term" value="F:rRNA binding"/>
    <property type="evidence" value="ECO:0007669"/>
    <property type="project" value="UniProtKB-UniRule"/>
</dbReference>
<dbReference type="InterPro" id="IPR036164">
    <property type="entry name" value="bL21-like_sf"/>
</dbReference>
<evidence type="ECO:0000256" key="2">
    <source>
        <dbReference type="ARBA" id="ARBA00022730"/>
    </source>
</evidence>
<evidence type="ECO:0000313" key="8">
    <source>
        <dbReference type="EMBL" id="HFZ08650.1"/>
    </source>
</evidence>
<evidence type="ECO:0000256" key="4">
    <source>
        <dbReference type="ARBA" id="ARBA00022980"/>
    </source>
</evidence>
<keyword evidence="5 6" id="KW-0687">Ribonucleoprotein</keyword>
<dbReference type="GO" id="GO:1990904">
    <property type="term" value="C:ribonucleoprotein complex"/>
    <property type="evidence" value="ECO:0007669"/>
    <property type="project" value="UniProtKB-KW"/>
</dbReference>
<proteinExistence type="inferred from homology"/>
<organism evidence="8">
    <name type="scientific">candidate division CPR3 bacterium</name>
    <dbReference type="NCBI Taxonomy" id="2268181"/>
    <lineage>
        <taxon>Bacteria</taxon>
        <taxon>Bacteria division CPR3</taxon>
    </lineage>
</organism>
<dbReference type="PANTHER" id="PTHR21349:SF0">
    <property type="entry name" value="LARGE RIBOSOMAL SUBUNIT PROTEIN BL21M"/>
    <property type="match status" value="1"/>
</dbReference>
<keyword evidence="3 6" id="KW-0694">RNA-binding</keyword>
<name>A0A7V3J962_UNCC3</name>